<dbReference type="EMBL" id="JACSNQ010000009">
    <property type="protein sequence ID" value="MBM6774978.1"/>
    <property type="molecule type" value="Genomic_DNA"/>
</dbReference>
<reference evidence="1 2" key="1">
    <citation type="journal article" date="2021" name="Sci. Rep.">
        <title>The distribution of antibiotic resistance genes in chicken gut microbiota commensals.</title>
        <authorList>
            <person name="Juricova H."/>
            <person name="Matiasovicova J."/>
            <person name="Kubasova T."/>
            <person name="Cejkova D."/>
            <person name="Rychlik I."/>
        </authorList>
    </citation>
    <scope>NUCLEOTIDE SEQUENCE [LARGE SCALE GENOMIC DNA]</scope>
    <source>
        <strain evidence="1 2">An794</strain>
    </source>
</reference>
<keyword evidence="2" id="KW-1185">Reference proteome</keyword>
<organism evidence="1 2">
    <name type="scientific">Olsenella profusa</name>
    <dbReference type="NCBI Taxonomy" id="138595"/>
    <lineage>
        <taxon>Bacteria</taxon>
        <taxon>Bacillati</taxon>
        <taxon>Actinomycetota</taxon>
        <taxon>Coriobacteriia</taxon>
        <taxon>Coriobacteriales</taxon>
        <taxon>Atopobiaceae</taxon>
        <taxon>Olsenella</taxon>
    </lineage>
</organism>
<accession>A0ABS2F363</accession>
<dbReference type="RefSeq" id="WP_204793323.1">
    <property type="nucleotide sequence ID" value="NZ_JACSNQ010000009.1"/>
</dbReference>
<evidence type="ECO:0000313" key="1">
    <source>
        <dbReference type="EMBL" id="MBM6774978.1"/>
    </source>
</evidence>
<comment type="caution">
    <text evidence="1">The sequence shown here is derived from an EMBL/GenBank/DDBJ whole genome shotgun (WGS) entry which is preliminary data.</text>
</comment>
<protein>
    <submittedName>
        <fullName evidence="1">Uncharacterized protein</fullName>
    </submittedName>
</protein>
<gene>
    <name evidence="1" type="ORF">H9X80_05430</name>
</gene>
<evidence type="ECO:0000313" key="2">
    <source>
        <dbReference type="Proteomes" id="UP000712527"/>
    </source>
</evidence>
<dbReference type="Proteomes" id="UP000712527">
    <property type="component" value="Unassembled WGS sequence"/>
</dbReference>
<sequence>MRIVTCDITDGGPDRLVMHLLADLSEALEVYARHYGNGDVPELACATGEKDLRGDVAVLGLAAGRDVGTAALPVGTRVYAVVTTPSLDATTASPALASLERACAQADARWSGALVVGDAAWQLRWAASPRMGWRRRGTSEAVDRLIAAIRSGADFPVEQARAPLPRRLCLALGSGPRR</sequence>
<name>A0ABS2F363_9ACTN</name>
<proteinExistence type="predicted"/>